<dbReference type="OrthoDB" id="10308000at2759"/>
<dbReference type="EMBL" id="KZ819368">
    <property type="protein sequence ID" value="PWN43605.1"/>
    <property type="molecule type" value="Genomic_DNA"/>
</dbReference>
<organism evidence="1 2">
    <name type="scientific">Ceraceosorus guamensis</name>
    <dbReference type="NCBI Taxonomy" id="1522189"/>
    <lineage>
        <taxon>Eukaryota</taxon>
        <taxon>Fungi</taxon>
        <taxon>Dikarya</taxon>
        <taxon>Basidiomycota</taxon>
        <taxon>Ustilaginomycotina</taxon>
        <taxon>Exobasidiomycetes</taxon>
        <taxon>Ceraceosorales</taxon>
        <taxon>Ceraceosoraceae</taxon>
        <taxon>Ceraceosorus</taxon>
    </lineage>
</organism>
<proteinExistence type="predicted"/>
<keyword evidence="2" id="KW-1185">Reference proteome</keyword>
<dbReference type="AlphaFoldDB" id="A0A316W7I1"/>
<evidence type="ECO:0000313" key="1">
    <source>
        <dbReference type="EMBL" id="PWN43605.1"/>
    </source>
</evidence>
<gene>
    <name evidence="1" type="ORF">IE81DRAFT_365650</name>
</gene>
<reference evidence="1 2" key="1">
    <citation type="journal article" date="2018" name="Mol. Biol. Evol.">
        <title>Broad Genomic Sampling Reveals a Smut Pathogenic Ancestry of the Fungal Clade Ustilaginomycotina.</title>
        <authorList>
            <person name="Kijpornyongpan T."/>
            <person name="Mondo S.J."/>
            <person name="Barry K."/>
            <person name="Sandor L."/>
            <person name="Lee J."/>
            <person name="Lipzen A."/>
            <person name="Pangilinan J."/>
            <person name="LaButti K."/>
            <person name="Hainaut M."/>
            <person name="Henrissat B."/>
            <person name="Grigoriev I.V."/>
            <person name="Spatafora J.W."/>
            <person name="Aime M.C."/>
        </authorList>
    </citation>
    <scope>NUCLEOTIDE SEQUENCE [LARGE SCALE GENOMIC DNA]</scope>
    <source>
        <strain evidence="1 2">MCA 4658</strain>
    </source>
</reference>
<dbReference type="RefSeq" id="XP_025370765.1">
    <property type="nucleotide sequence ID" value="XM_025516944.1"/>
</dbReference>
<protein>
    <recommendedName>
        <fullName evidence="3">Transcription factor domain-containing protein</fullName>
    </recommendedName>
</protein>
<sequence length="725" mass="80579">MAYARLNNLQSHQQHYFSTIALDNRGSSNAINGFNPPASSTFQRKPNHYSFPREHDVAGRWPLHLDAQARVYRLAAYRRLLRSRAHCETVFAEFERTLLSVMHDAIDMNLLRNTADLLYKFPTETAQASDVIDGKVEHIALLLACVRLCSDSHPSNDRVDPRESQDLLFLAEEAVDVHNAGQVKSLAGLQAGMLLLMIYESQKRYRDGQWDRLWEGLIGACVEMRLHDLAGHAMSRDDPQFTHFTSRQEEFAVRIWWWFVCRDWLTTCSLNQAGFKTRLPSDIDQDALDHPRVLQLPASLHYTRVAYSLRLIDLAFLNYEWVRALKDASTPSSSDLQPAARQRLLHRVPPILQQLHQLYFRPDLSMRLKQENNHDNKSALNAAVILRDRWLLCHQAMSTLGSMYLSERASWGAQGDLTSVAASLVSTALNLVENNESEMVRHLQGAPINIGRWHRVLEACYVVLQAVRLEGKLSRSSTTAPLHRVWCEKVSRALKPLQASHQGAWAAAAITTRILSGESWDAALQSASRQVGHGSQSSLRSLLQLGGRAGCMDTRKLLEQQCDVTAGYIAAAPRLNTDSDAHSQSTAPLASSGGGSISVSSTHELGSLHYQPFSLALGSSTRPAPATMTLNSTSLAPSSNYANRAPSLFLEPSEWWGSTDPSGSSGGSCSSDYQAYGDNAAENWATVPVAGPAVPFNELQRRNASYLPHVSMLELENDFMPFRGS</sequence>
<evidence type="ECO:0000313" key="2">
    <source>
        <dbReference type="Proteomes" id="UP000245783"/>
    </source>
</evidence>
<dbReference type="GeneID" id="37038814"/>
<dbReference type="InParanoid" id="A0A316W7I1"/>
<accession>A0A316W7I1</accession>
<dbReference type="Proteomes" id="UP000245783">
    <property type="component" value="Unassembled WGS sequence"/>
</dbReference>
<dbReference type="CDD" id="cd12148">
    <property type="entry name" value="fungal_TF_MHR"/>
    <property type="match status" value="1"/>
</dbReference>
<name>A0A316W7I1_9BASI</name>
<evidence type="ECO:0008006" key="3">
    <source>
        <dbReference type="Google" id="ProtNLM"/>
    </source>
</evidence>